<comment type="caution">
    <text evidence="11">The sequence shown here is derived from an EMBL/GenBank/DDBJ whole genome shotgun (WGS) entry which is preliminary data.</text>
</comment>
<dbReference type="InterPro" id="IPR048466">
    <property type="entry name" value="DNA_pol3_delta-like_C"/>
</dbReference>
<dbReference type="InterPro" id="IPR010372">
    <property type="entry name" value="DNA_pol3_delta_N"/>
</dbReference>
<evidence type="ECO:0000256" key="5">
    <source>
        <dbReference type="ARBA" id="ARBA00022705"/>
    </source>
</evidence>
<evidence type="ECO:0000256" key="6">
    <source>
        <dbReference type="ARBA" id="ARBA00022932"/>
    </source>
</evidence>
<evidence type="ECO:0000256" key="8">
    <source>
        <dbReference type="ARBA" id="ARBA00049244"/>
    </source>
</evidence>
<dbReference type="RefSeq" id="WP_130019438.1">
    <property type="nucleotide sequence ID" value="NZ_SEWF01000003.1"/>
</dbReference>
<comment type="catalytic activity">
    <reaction evidence="8">
        <text>DNA(n) + a 2'-deoxyribonucleoside 5'-triphosphate = DNA(n+1) + diphosphate</text>
        <dbReference type="Rhea" id="RHEA:22508"/>
        <dbReference type="Rhea" id="RHEA-COMP:17339"/>
        <dbReference type="Rhea" id="RHEA-COMP:17340"/>
        <dbReference type="ChEBI" id="CHEBI:33019"/>
        <dbReference type="ChEBI" id="CHEBI:61560"/>
        <dbReference type="ChEBI" id="CHEBI:173112"/>
        <dbReference type="EC" id="2.7.7.7"/>
    </reaction>
</comment>
<sequence>MSELLKSIKKDSIKPLYFLHGEEPFHIEQVIEKIQQLAIPTHEKGFNEFILFGKDLTAGALLNYARRFPMMAERQLIIVKDAQQIQGIDQKENQKLIEDYALQPLTSTILVLAFSNAQDERKSWVKAFGKNGVLFNSKKFYDNQLPEFLAGFCHSQGVKISMKAIQLLIEHIGNDLKRLTSELDKVVLNVKLGEGIDADTIQKFVGISKEYNVFELQKALIQRDVVKANQIIIYFGHNPKDNPIQPVLIILYNFFSKVILVHATNDKSEGAVASLLKVNSFFAKDYLNAARSYSLHKLTSVIHSLKIADMKAKGVESGEEKEGDILQQLVFEILH</sequence>
<dbReference type="SUPFAM" id="SSF48019">
    <property type="entry name" value="post-AAA+ oligomerization domain-like"/>
    <property type="match status" value="1"/>
</dbReference>
<dbReference type="InterPro" id="IPR027417">
    <property type="entry name" value="P-loop_NTPase"/>
</dbReference>
<keyword evidence="4 11" id="KW-0548">Nucleotidyltransferase</keyword>
<evidence type="ECO:0000256" key="7">
    <source>
        <dbReference type="ARBA" id="ARBA00034754"/>
    </source>
</evidence>
<proteinExistence type="inferred from homology"/>
<reference evidence="11 12" key="1">
    <citation type="submission" date="2019-02" db="EMBL/GenBank/DDBJ databases">
        <title>Bacterial novel species Emticicia sp. 17J42-9 isolated from soil.</title>
        <authorList>
            <person name="Jung H.-Y."/>
        </authorList>
    </citation>
    <scope>NUCLEOTIDE SEQUENCE [LARGE SCALE GENOMIC DNA]</scope>
    <source>
        <strain evidence="11 12">17J42-9</strain>
    </source>
</reference>
<evidence type="ECO:0000259" key="10">
    <source>
        <dbReference type="Pfam" id="PF21694"/>
    </source>
</evidence>
<dbReference type="InterPro" id="IPR005790">
    <property type="entry name" value="DNA_polIII_delta"/>
</dbReference>
<dbReference type="NCBIfam" id="TIGR01128">
    <property type="entry name" value="holA"/>
    <property type="match status" value="1"/>
</dbReference>
<keyword evidence="12" id="KW-1185">Reference proteome</keyword>
<dbReference type="Proteomes" id="UP000293162">
    <property type="component" value="Unassembled WGS sequence"/>
</dbReference>
<evidence type="ECO:0000256" key="3">
    <source>
        <dbReference type="ARBA" id="ARBA00022679"/>
    </source>
</evidence>
<dbReference type="AlphaFoldDB" id="A0A4Q5M5P8"/>
<dbReference type="GO" id="GO:0009360">
    <property type="term" value="C:DNA polymerase III complex"/>
    <property type="evidence" value="ECO:0007669"/>
    <property type="project" value="InterPro"/>
</dbReference>
<dbReference type="Pfam" id="PF21694">
    <property type="entry name" value="DNA_pol3_delta_C"/>
    <property type="match status" value="1"/>
</dbReference>
<evidence type="ECO:0000313" key="12">
    <source>
        <dbReference type="Proteomes" id="UP000293162"/>
    </source>
</evidence>
<evidence type="ECO:0000259" key="9">
    <source>
        <dbReference type="Pfam" id="PF06144"/>
    </source>
</evidence>
<evidence type="ECO:0000256" key="4">
    <source>
        <dbReference type="ARBA" id="ARBA00022695"/>
    </source>
</evidence>
<dbReference type="GO" id="GO:0003887">
    <property type="term" value="F:DNA-directed DNA polymerase activity"/>
    <property type="evidence" value="ECO:0007669"/>
    <property type="project" value="UniProtKB-KW"/>
</dbReference>
<dbReference type="GO" id="GO:0006261">
    <property type="term" value="P:DNA-templated DNA replication"/>
    <property type="evidence" value="ECO:0007669"/>
    <property type="project" value="TreeGrafter"/>
</dbReference>
<dbReference type="Gene3D" id="1.20.272.10">
    <property type="match status" value="1"/>
</dbReference>
<feature type="domain" description="DNA polymerase III delta subunit-like C-terminal" evidence="10">
    <location>
        <begin position="210"/>
        <end position="314"/>
    </location>
</feature>
<dbReference type="InterPro" id="IPR008921">
    <property type="entry name" value="DNA_pol3_clamp-load_cplx_C"/>
</dbReference>
<gene>
    <name evidence="11" type="primary">holA</name>
    <name evidence="11" type="ORF">EWM59_02870</name>
</gene>
<evidence type="ECO:0000256" key="1">
    <source>
        <dbReference type="ARBA" id="ARBA00012417"/>
    </source>
</evidence>
<keyword evidence="3 11" id="KW-0808">Transferase</keyword>
<comment type="similarity">
    <text evidence="7">Belongs to the DNA polymerase HolA subunit family.</text>
</comment>
<dbReference type="SUPFAM" id="SSF52540">
    <property type="entry name" value="P-loop containing nucleoside triphosphate hydrolases"/>
    <property type="match status" value="1"/>
</dbReference>
<feature type="domain" description="DNA polymerase III delta N-terminal" evidence="9">
    <location>
        <begin position="17"/>
        <end position="136"/>
    </location>
</feature>
<accession>A0A4Q5M5P8</accession>
<dbReference type="Gene3D" id="3.40.50.300">
    <property type="entry name" value="P-loop containing nucleotide triphosphate hydrolases"/>
    <property type="match status" value="1"/>
</dbReference>
<dbReference type="OrthoDB" id="1172326at2"/>
<dbReference type="EC" id="2.7.7.7" evidence="1"/>
<evidence type="ECO:0000256" key="2">
    <source>
        <dbReference type="ARBA" id="ARBA00017703"/>
    </source>
</evidence>
<dbReference type="Gene3D" id="1.10.8.60">
    <property type="match status" value="1"/>
</dbReference>
<keyword evidence="5" id="KW-0235">DNA replication</keyword>
<name>A0A4Q5M5P8_9BACT</name>
<dbReference type="EMBL" id="SEWF01000003">
    <property type="protein sequence ID" value="RYU97243.1"/>
    <property type="molecule type" value="Genomic_DNA"/>
</dbReference>
<dbReference type="GO" id="GO:0003677">
    <property type="term" value="F:DNA binding"/>
    <property type="evidence" value="ECO:0007669"/>
    <property type="project" value="InterPro"/>
</dbReference>
<keyword evidence="6" id="KW-0239">DNA-directed DNA polymerase</keyword>
<dbReference type="Pfam" id="PF06144">
    <property type="entry name" value="DNA_pol3_delta"/>
    <property type="match status" value="1"/>
</dbReference>
<dbReference type="PANTHER" id="PTHR34388:SF1">
    <property type="entry name" value="DNA POLYMERASE III SUBUNIT DELTA"/>
    <property type="match status" value="1"/>
</dbReference>
<dbReference type="PANTHER" id="PTHR34388">
    <property type="entry name" value="DNA POLYMERASE III SUBUNIT DELTA"/>
    <property type="match status" value="1"/>
</dbReference>
<evidence type="ECO:0000313" key="11">
    <source>
        <dbReference type="EMBL" id="RYU97243.1"/>
    </source>
</evidence>
<protein>
    <recommendedName>
        <fullName evidence="2">DNA polymerase III subunit delta</fullName>
        <ecNumber evidence="1">2.7.7.7</ecNumber>
    </recommendedName>
</protein>
<organism evidence="11 12">
    <name type="scientific">Emticicia agri</name>
    <dbReference type="NCBI Taxonomy" id="2492393"/>
    <lineage>
        <taxon>Bacteria</taxon>
        <taxon>Pseudomonadati</taxon>
        <taxon>Bacteroidota</taxon>
        <taxon>Cytophagia</taxon>
        <taxon>Cytophagales</taxon>
        <taxon>Leadbetterellaceae</taxon>
        <taxon>Emticicia</taxon>
    </lineage>
</organism>